<sequence length="382" mass="43856">MLCKRCGNTDERYFYQDGEVWYCRRCVQFGRLNVGEEVPVKVYQTKRHHCRLHLKYPLSDAQAKASGEVAGWVKQGKPVLLYAACGSGKTEIVMESIQQALNAGLKVGFAISRRQVVLEICARMKQAFPRLHVIAVCEGSTRVTDGDLIICTMHQLYRYHQAFDVLIMDEVDAFPYKHNALLEQIAHHAMKGSVVYLTATPDEEMLKRVEKGEWAMVQLFQRPHGHPLVIPKQRKAPLILQYVFLLAFIERCIHRGKQLLLFVPTRRFGHKLYRWLKLRYRCRLITSVTSEKESMIEALRTQKLQFLITTTVLERGVTFDDIQTAVICADHPVFDEASLIQIIGRVGRNIHHPSGEGLFLFTHRTLAITRCLHALEMMNAQA</sequence>
<keyword evidence="1" id="KW-0547">Nucleotide-binding</keyword>
<dbReference type="EMBL" id="WUUQ01000001">
    <property type="protein sequence ID" value="MXQ72783.1"/>
    <property type="molecule type" value="Genomic_DNA"/>
</dbReference>
<dbReference type="SMART" id="SM00490">
    <property type="entry name" value="HELICc"/>
    <property type="match status" value="1"/>
</dbReference>
<dbReference type="GO" id="GO:0006310">
    <property type="term" value="P:DNA recombination"/>
    <property type="evidence" value="ECO:0007669"/>
    <property type="project" value="TreeGrafter"/>
</dbReference>
<dbReference type="PANTHER" id="PTHR30580:SF1">
    <property type="entry name" value="COMF OPERON PROTEIN 1"/>
    <property type="match status" value="1"/>
</dbReference>
<dbReference type="PANTHER" id="PTHR30580">
    <property type="entry name" value="PRIMOSOMAL PROTEIN N"/>
    <property type="match status" value="1"/>
</dbReference>
<dbReference type="GO" id="GO:0006270">
    <property type="term" value="P:DNA replication initiation"/>
    <property type="evidence" value="ECO:0007669"/>
    <property type="project" value="TreeGrafter"/>
</dbReference>
<feature type="domain" description="Helicase C-terminal" evidence="5">
    <location>
        <begin position="244"/>
        <end position="382"/>
    </location>
</feature>
<keyword evidence="7" id="KW-1185">Reference proteome</keyword>
<dbReference type="SUPFAM" id="SSF52540">
    <property type="entry name" value="P-loop containing nucleoside triphosphate hydrolases"/>
    <property type="match status" value="1"/>
</dbReference>
<evidence type="ECO:0000256" key="1">
    <source>
        <dbReference type="ARBA" id="ARBA00022741"/>
    </source>
</evidence>
<evidence type="ECO:0000259" key="4">
    <source>
        <dbReference type="PROSITE" id="PS51192"/>
    </source>
</evidence>
<gene>
    <name evidence="6" type="ORF">GSF08_02325</name>
</gene>
<dbReference type="GO" id="GO:0003677">
    <property type="term" value="F:DNA binding"/>
    <property type="evidence" value="ECO:0007669"/>
    <property type="project" value="UniProtKB-KW"/>
</dbReference>
<dbReference type="InterPro" id="IPR014001">
    <property type="entry name" value="Helicase_ATP-bd"/>
</dbReference>
<evidence type="ECO:0000313" key="6">
    <source>
        <dbReference type="EMBL" id="MXQ72783.1"/>
    </source>
</evidence>
<name>A0A6N8U7U9_9FIRM</name>
<dbReference type="GO" id="GO:0016787">
    <property type="term" value="F:hydrolase activity"/>
    <property type="evidence" value="ECO:0007669"/>
    <property type="project" value="InterPro"/>
</dbReference>
<proteinExistence type="predicted"/>
<dbReference type="InterPro" id="IPR006935">
    <property type="entry name" value="Helicase/UvrB_N"/>
</dbReference>
<feature type="domain" description="Helicase ATP-binding" evidence="4">
    <location>
        <begin position="70"/>
        <end position="219"/>
    </location>
</feature>
<evidence type="ECO:0000256" key="3">
    <source>
        <dbReference type="ARBA" id="ARBA00023125"/>
    </source>
</evidence>
<dbReference type="Pfam" id="PF00271">
    <property type="entry name" value="Helicase_C"/>
    <property type="match status" value="1"/>
</dbReference>
<dbReference type="Proteomes" id="UP000434036">
    <property type="component" value="Unassembled WGS sequence"/>
</dbReference>
<dbReference type="GO" id="GO:0043138">
    <property type="term" value="F:3'-5' DNA helicase activity"/>
    <property type="evidence" value="ECO:0007669"/>
    <property type="project" value="TreeGrafter"/>
</dbReference>
<comment type="caution">
    <text evidence="6">The sequence shown here is derived from an EMBL/GenBank/DDBJ whole genome shotgun (WGS) entry which is preliminary data.</text>
</comment>
<evidence type="ECO:0000313" key="7">
    <source>
        <dbReference type="Proteomes" id="UP000434036"/>
    </source>
</evidence>
<dbReference type="Gene3D" id="3.40.50.300">
    <property type="entry name" value="P-loop containing nucleotide triphosphate hydrolases"/>
    <property type="match status" value="2"/>
</dbReference>
<dbReference type="InterPro" id="IPR001650">
    <property type="entry name" value="Helicase_C-like"/>
</dbReference>
<dbReference type="InterPro" id="IPR027417">
    <property type="entry name" value="P-loop_NTPase"/>
</dbReference>
<evidence type="ECO:0000259" key="5">
    <source>
        <dbReference type="PROSITE" id="PS51194"/>
    </source>
</evidence>
<dbReference type="GO" id="GO:0005524">
    <property type="term" value="F:ATP binding"/>
    <property type="evidence" value="ECO:0007669"/>
    <property type="project" value="UniProtKB-KW"/>
</dbReference>
<dbReference type="Pfam" id="PF04851">
    <property type="entry name" value="ResIII"/>
    <property type="match status" value="1"/>
</dbReference>
<reference evidence="6 7" key="2">
    <citation type="submission" date="2020-01" db="EMBL/GenBank/DDBJ databases">
        <title>Clostridiaceae sp. nov. isolated from the gut of human by culturomics.</title>
        <authorList>
            <person name="Chang Y."/>
        </authorList>
    </citation>
    <scope>NUCLEOTIDE SEQUENCE [LARGE SCALE GENOMIC DNA]</scope>
    <source>
        <strain evidence="6 7">DONG20-135</strain>
    </source>
</reference>
<accession>A0A6N8U7U9</accession>
<keyword evidence="6" id="KW-0378">Hydrolase</keyword>
<keyword evidence="2" id="KW-0067">ATP-binding</keyword>
<dbReference type="GO" id="GO:0006302">
    <property type="term" value="P:double-strand break repair"/>
    <property type="evidence" value="ECO:0007669"/>
    <property type="project" value="TreeGrafter"/>
</dbReference>
<dbReference type="PROSITE" id="PS51192">
    <property type="entry name" value="HELICASE_ATP_BIND_1"/>
    <property type="match status" value="1"/>
</dbReference>
<protein>
    <submittedName>
        <fullName evidence="6">DEAD/DEAH box helicase family protein</fullName>
    </submittedName>
</protein>
<evidence type="ECO:0000256" key="2">
    <source>
        <dbReference type="ARBA" id="ARBA00022840"/>
    </source>
</evidence>
<reference evidence="6 7" key="1">
    <citation type="submission" date="2019-12" db="EMBL/GenBank/DDBJ databases">
        <authorList>
            <person name="Yang R."/>
        </authorList>
    </citation>
    <scope>NUCLEOTIDE SEQUENCE [LARGE SCALE GENOMIC DNA]</scope>
    <source>
        <strain evidence="6 7">DONG20-135</strain>
    </source>
</reference>
<dbReference type="PROSITE" id="PS51194">
    <property type="entry name" value="HELICASE_CTER"/>
    <property type="match status" value="1"/>
</dbReference>
<dbReference type="AlphaFoldDB" id="A0A6N8U7U9"/>
<keyword evidence="3" id="KW-0238">DNA-binding</keyword>
<keyword evidence="6" id="KW-0347">Helicase</keyword>
<organism evidence="6 7">
    <name type="scientific">Copranaerobaculum intestinale</name>
    <dbReference type="NCBI Taxonomy" id="2692629"/>
    <lineage>
        <taxon>Bacteria</taxon>
        <taxon>Bacillati</taxon>
        <taxon>Bacillota</taxon>
        <taxon>Erysipelotrichia</taxon>
        <taxon>Erysipelotrichales</taxon>
        <taxon>Erysipelotrichaceae</taxon>
        <taxon>Copranaerobaculum</taxon>
    </lineage>
</organism>
<dbReference type="SMART" id="SM00487">
    <property type="entry name" value="DEXDc"/>
    <property type="match status" value="1"/>
</dbReference>